<dbReference type="GO" id="GO:0005313">
    <property type="term" value="F:L-glutamate transmembrane transporter activity"/>
    <property type="evidence" value="ECO:0007669"/>
    <property type="project" value="TreeGrafter"/>
</dbReference>
<feature type="transmembrane region" description="Helical" evidence="9">
    <location>
        <begin position="351"/>
        <end position="372"/>
    </location>
</feature>
<dbReference type="InterPro" id="IPR013057">
    <property type="entry name" value="AA_transpt_TM"/>
</dbReference>
<dbReference type="OMA" id="NTICFIM"/>
<accession>A0A7J6TAF6</accession>
<keyword evidence="3" id="KW-0813">Transport</keyword>
<feature type="transmembrane region" description="Helical" evidence="9">
    <location>
        <begin position="414"/>
        <end position="439"/>
    </location>
</feature>
<dbReference type="GO" id="GO:0015189">
    <property type="term" value="F:L-lysine transmembrane transporter activity"/>
    <property type="evidence" value="ECO:0007669"/>
    <property type="project" value="TreeGrafter"/>
</dbReference>
<keyword evidence="12" id="KW-1185">Reference proteome</keyword>
<dbReference type="GO" id="GO:0005302">
    <property type="term" value="F:L-tyrosine transmembrane transporter activity"/>
    <property type="evidence" value="ECO:0007669"/>
    <property type="project" value="TreeGrafter"/>
</dbReference>
<keyword evidence="7 9" id="KW-1133">Transmembrane helix</keyword>
<dbReference type="AlphaFoldDB" id="A0A7J6TAF6"/>
<feature type="domain" description="Amino acid transporter transmembrane" evidence="10">
    <location>
        <begin position="44"/>
        <end position="437"/>
    </location>
</feature>
<comment type="caution">
    <text evidence="11">The sequence shown here is derived from an EMBL/GenBank/DDBJ whole genome shotgun (WGS) entry which is preliminary data.</text>
</comment>
<protein>
    <recommendedName>
        <fullName evidence="10">Amino acid transporter transmembrane domain-containing protein</fullName>
    </recommendedName>
</protein>
<feature type="transmembrane region" description="Helical" evidence="9">
    <location>
        <begin position="47"/>
        <end position="69"/>
    </location>
</feature>
<keyword evidence="6" id="KW-0029">Amino-acid transport</keyword>
<dbReference type="PANTHER" id="PTHR22950:SF678">
    <property type="entry name" value="VACUOLAR AMINO ACID TRANSPORTER 5-RELATED"/>
    <property type="match status" value="1"/>
</dbReference>
<feature type="transmembrane region" description="Helical" evidence="9">
    <location>
        <begin position="189"/>
        <end position="210"/>
    </location>
</feature>
<comment type="similarity">
    <text evidence="2">Belongs to the amino acid/polyamine transporter 2 family.</text>
</comment>
<reference evidence="11 12" key="1">
    <citation type="submission" date="2020-04" db="EMBL/GenBank/DDBJ databases">
        <title>Perkinsus olseni comparative genomics.</title>
        <authorList>
            <person name="Bogema D.R."/>
        </authorList>
    </citation>
    <scope>NUCLEOTIDE SEQUENCE [LARGE SCALE GENOMIC DNA]</scope>
    <source>
        <strain evidence="11 12">ATCC PRA-207</strain>
    </source>
</reference>
<dbReference type="GO" id="GO:0061459">
    <property type="term" value="F:L-arginine transmembrane transporter activity"/>
    <property type="evidence" value="ECO:0007669"/>
    <property type="project" value="TreeGrafter"/>
</dbReference>
<dbReference type="GO" id="GO:0005290">
    <property type="term" value="F:L-histidine transmembrane transporter activity"/>
    <property type="evidence" value="ECO:0007669"/>
    <property type="project" value="TreeGrafter"/>
</dbReference>
<feature type="transmembrane region" description="Helical" evidence="9">
    <location>
        <begin position="119"/>
        <end position="142"/>
    </location>
</feature>
<feature type="transmembrane region" description="Helical" evidence="9">
    <location>
        <begin position="307"/>
        <end position="330"/>
    </location>
</feature>
<dbReference type="PANTHER" id="PTHR22950">
    <property type="entry name" value="AMINO ACID TRANSPORTER"/>
    <property type="match status" value="1"/>
</dbReference>
<evidence type="ECO:0000256" key="1">
    <source>
        <dbReference type="ARBA" id="ARBA00004128"/>
    </source>
</evidence>
<feature type="transmembrane region" description="Helical" evidence="9">
    <location>
        <begin position="263"/>
        <end position="287"/>
    </location>
</feature>
<feature type="transmembrane region" description="Helical" evidence="9">
    <location>
        <begin position="230"/>
        <end position="251"/>
    </location>
</feature>
<evidence type="ECO:0000259" key="10">
    <source>
        <dbReference type="Pfam" id="PF01490"/>
    </source>
</evidence>
<dbReference type="GO" id="GO:0015194">
    <property type="term" value="F:L-serine transmembrane transporter activity"/>
    <property type="evidence" value="ECO:0007669"/>
    <property type="project" value="TreeGrafter"/>
</dbReference>
<dbReference type="Proteomes" id="UP000553632">
    <property type="component" value="Unassembled WGS sequence"/>
</dbReference>
<evidence type="ECO:0000256" key="2">
    <source>
        <dbReference type="ARBA" id="ARBA00008066"/>
    </source>
</evidence>
<keyword evidence="5 9" id="KW-0812">Transmembrane</keyword>
<evidence type="ECO:0000256" key="6">
    <source>
        <dbReference type="ARBA" id="ARBA00022970"/>
    </source>
</evidence>
<dbReference type="Pfam" id="PF01490">
    <property type="entry name" value="Aa_trans"/>
    <property type="match status" value="1"/>
</dbReference>
<evidence type="ECO:0000256" key="3">
    <source>
        <dbReference type="ARBA" id="ARBA00022448"/>
    </source>
</evidence>
<evidence type="ECO:0000256" key="7">
    <source>
        <dbReference type="ARBA" id="ARBA00022989"/>
    </source>
</evidence>
<name>A0A7J6TAF6_PEROL</name>
<keyword evidence="8 9" id="KW-0472">Membrane</keyword>
<evidence type="ECO:0000256" key="5">
    <source>
        <dbReference type="ARBA" id="ARBA00022692"/>
    </source>
</evidence>
<comment type="subcellular location">
    <subcellularLocation>
        <location evidence="1">Vacuole membrane</location>
        <topology evidence="1">Multi-pass membrane protein</topology>
    </subcellularLocation>
</comment>
<evidence type="ECO:0000256" key="4">
    <source>
        <dbReference type="ARBA" id="ARBA00022554"/>
    </source>
</evidence>
<organism evidence="11 12">
    <name type="scientific">Perkinsus olseni</name>
    <name type="common">Perkinsus atlanticus</name>
    <dbReference type="NCBI Taxonomy" id="32597"/>
    <lineage>
        <taxon>Eukaryota</taxon>
        <taxon>Sar</taxon>
        <taxon>Alveolata</taxon>
        <taxon>Perkinsozoa</taxon>
        <taxon>Perkinsea</taxon>
        <taxon>Perkinsida</taxon>
        <taxon>Perkinsidae</taxon>
        <taxon>Perkinsus</taxon>
    </lineage>
</organism>
<gene>
    <name evidence="11" type="ORF">FOZ63_020732</name>
</gene>
<keyword evidence="4" id="KW-0926">Vacuole</keyword>
<feature type="transmembrane region" description="Helical" evidence="9">
    <location>
        <begin position="378"/>
        <end position="402"/>
    </location>
</feature>
<evidence type="ECO:0000313" key="12">
    <source>
        <dbReference type="Proteomes" id="UP000553632"/>
    </source>
</evidence>
<dbReference type="EMBL" id="JABANO010012267">
    <property type="protein sequence ID" value="KAF4742085.1"/>
    <property type="molecule type" value="Genomic_DNA"/>
</dbReference>
<feature type="transmembrane region" description="Helical" evidence="9">
    <location>
        <begin position="162"/>
        <end position="182"/>
    </location>
</feature>
<feature type="transmembrane region" description="Helical" evidence="9">
    <location>
        <begin position="75"/>
        <end position="98"/>
    </location>
</feature>
<proteinExistence type="inferred from homology"/>
<sequence>MGVDTSAVLPSRTVSLSAEEDRMTTNELVSVEKSSYRLVNAPSGTVFTCWTALSKTMIGTGMLALAYGFSKCGWVLGFVLLILSGVGACFTLHLLNILAMRSSTRHVSFFTIAEACAPWSRWIVDVAIAVKCIGVGISYIQVSGDTISHVIGVWSNHAPDDTLRRAMVVLAVLVLAAPVCFARSISKTVIVNVLGLLAITYVVVLAVALTDYNSGVVTRWDLPPTASFSSVLSVVPTFIFAFTCHQNILLCAEDMKDRSQRKLDVVAFASEAAALVLFIPAIIFPYLDFGENTRSNVVLDYDVEHNIAVQVGYLFLGIAEAAAYPLQLFPARKSLLVLLTRAQPVSPKAEFRFRIVLTTSILILTAGIAVSVRSLGVTLSFVGIIGSNTICFIMPTFFYCVTMHKADVKKGPKWVLSAVVFLMTVALLPICLSAVVISLL</sequence>
<evidence type="ECO:0000256" key="8">
    <source>
        <dbReference type="ARBA" id="ARBA00023136"/>
    </source>
</evidence>
<evidence type="ECO:0000256" key="9">
    <source>
        <dbReference type="SAM" id="Phobius"/>
    </source>
</evidence>
<dbReference type="GO" id="GO:0005774">
    <property type="term" value="C:vacuolar membrane"/>
    <property type="evidence" value="ECO:0007669"/>
    <property type="project" value="UniProtKB-SubCell"/>
</dbReference>
<evidence type="ECO:0000313" key="11">
    <source>
        <dbReference type="EMBL" id="KAF4742085.1"/>
    </source>
</evidence>